<evidence type="ECO:0000313" key="3">
    <source>
        <dbReference type="Proteomes" id="UP000248706"/>
    </source>
</evidence>
<proteinExistence type="predicted"/>
<protein>
    <submittedName>
        <fullName evidence="2">Uncharacterized protein</fullName>
    </submittedName>
</protein>
<dbReference type="OrthoDB" id="159944at2"/>
<accession>A0A328VSA5</accession>
<gene>
    <name evidence="2" type="ORF">A4R35_15565</name>
</gene>
<evidence type="ECO:0000256" key="1">
    <source>
        <dbReference type="SAM" id="Phobius"/>
    </source>
</evidence>
<organism evidence="2 3">
    <name type="scientific">Thermogemmatispora tikiterensis</name>
    <dbReference type="NCBI Taxonomy" id="1825093"/>
    <lineage>
        <taxon>Bacteria</taxon>
        <taxon>Bacillati</taxon>
        <taxon>Chloroflexota</taxon>
        <taxon>Ktedonobacteria</taxon>
        <taxon>Thermogemmatisporales</taxon>
        <taxon>Thermogemmatisporaceae</taxon>
        <taxon>Thermogemmatispora</taxon>
    </lineage>
</organism>
<name>A0A328VSA5_9CHLR</name>
<reference evidence="2 3" key="1">
    <citation type="submission" date="2016-08" db="EMBL/GenBank/DDBJ databases">
        <title>Analysis of Carbohydrate Active Enzymes in Thermogemmatispora T81 Reveals Carbohydrate Degradation Ability.</title>
        <authorList>
            <person name="Tomazini A."/>
            <person name="Lal S."/>
            <person name="Stott M."/>
            <person name="Henrissat B."/>
            <person name="Polikarpov I."/>
            <person name="Sparling R."/>
            <person name="Levin D.B."/>
        </authorList>
    </citation>
    <scope>NUCLEOTIDE SEQUENCE [LARGE SCALE GENOMIC DNA]</scope>
    <source>
        <strain evidence="2 3">T81</strain>
    </source>
</reference>
<keyword evidence="1" id="KW-0812">Transmembrane</keyword>
<dbReference type="RefSeq" id="WP_112430948.1">
    <property type="nucleotide sequence ID" value="NZ_MCIF01000002.1"/>
</dbReference>
<comment type="caution">
    <text evidence="2">The sequence shown here is derived from an EMBL/GenBank/DDBJ whole genome shotgun (WGS) entry which is preliminary data.</text>
</comment>
<evidence type="ECO:0000313" key="2">
    <source>
        <dbReference type="EMBL" id="RAQ96955.1"/>
    </source>
</evidence>
<keyword evidence="1" id="KW-0472">Membrane</keyword>
<feature type="transmembrane region" description="Helical" evidence="1">
    <location>
        <begin position="87"/>
        <end position="109"/>
    </location>
</feature>
<keyword evidence="3" id="KW-1185">Reference proteome</keyword>
<sequence length="185" mass="20088">MASDQSRQQQGQTAKPLCPRCHKEDLVKTSLEAYRSGISRLAPPPMPGRQTRMINLVGPAVVLVGLAIFFIFVVLGEGVSGLGGPGLVAQVIITLLIIVAALVVSFIAFQRVVKSDAEATLRYPAWDRALENWRHLYYCARDDLIFDGQQGKVVSEEALKALLRVEAEPPQVAQQSRSAAAPSHS</sequence>
<dbReference type="Proteomes" id="UP000248706">
    <property type="component" value="Unassembled WGS sequence"/>
</dbReference>
<feature type="transmembrane region" description="Helical" evidence="1">
    <location>
        <begin position="56"/>
        <end position="75"/>
    </location>
</feature>
<keyword evidence="1" id="KW-1133">Transmembrane helix</keyword>
<dbReference type="EMBL" id="MCIF01000002">
    <property type="protein sequence ID" value="RAQ96955.1"/>
    <property type="molecule type" value="Genomic_DNA"/>
</dbReference>
<dbReference type="AlphaFoldDB" id="A0A328VSA5"/>